<dbReference type="EMBL" id="BNEE01000006">
    <property type="protein sequence ID" value="GHI87887.1"/>
    <property type="molecule type" value="Genomic_DNA"/>
</dbReference>
<evidence type="ECO:0000259" key="2">
    <source>
        <dbReference type="Pfam" id="PF00561"/>
    </source>
</evidence>
<dbReference type="InterPro" id="IPR000639">
    <property type="entry name" value="Epox_hydrolase-like"/>
</dbReference>
<dbReference type="PRINTS" id="PR00111">
    <property type="entry name" value="ABHYDROLASE"/>
</dbReference>
<comment type="caution">
    <text evidence="3">The sequence shown here is derived from an EMBL/GenBank/DDBJ whole genome shotgun (WGS) entry which is preliminary data.</text>
</comment>
<dbReference type="PANTHER" id="PTHR43329">
    <property type="entry name" value="EPOXIDE HYDROLASE"/>
    <property type="match status" value="1"/>
</dbReference>
<sequence>MPAHAPHPLGHATFDASFDGALDDALDDASLAASLDGGFTSHHAEVNGTRLHYVEGGSGEPLVLLGGWPQTWWQWHKVMPALARRYRVIAVDLRGMGGSAKPDGGYDKKTMAADVHALLGHLSLESAHIAGHDIGAMVAYAFAANHPGATRRVALLDVSHPVESWTRMPLIPQGGKHLWWFAFNQVQGLPEQLLAGRYHLLLDWLFQNAATDPADIDARSRAVYARAYDSPDAVRAGNGWYRTFAQDIRDLAQYSPVSAPLLALGGEHSNYELLVGDVPALGTDTRVVRVDGSGHYLPEEAPGAVVEELLAFLG</sequence>
<gene>
    <name evidence="3" type="ORF">Sxan_52510</name>
</gene>
<dbReference type="Gene3D" id="3.40.50.1820">
    <property type="entry name" value="alpha/beta hydrolase"/>
    <property type="match status" value="1"/>
</dbReference>
<dbReference type="InterPro" id="IPR029058">
    <property type="entry name" value="AB_hydrolase_fold"/>
</dbReference>
<keyword evidence="1 3" id="KW-0378">Hydrolase</keyword>
<keyword evidence="4" id="KW-1185">Reference proteome</keyword>
<evidence type="ECO:0000256" key="1">
    <source>
        <dbReference type="ARBA" id="ARBA00022801"/>
    </source>
</evidence>
<feature type="domain" description="AB hydrolase-1" evidence="2">
    <location>
        <begin position="61"/>
        <end position="300"/>
    </location>
</feature>
<dbReference type="Proteomes" id="UP000600026">
    <property type="component" value="Unassembled WGS sequence"/>
</dbReference>
<protein>
    <submittedName>
        <fullName evidence="3">Hydrolase</fullName>
    </submittedName>
</protein>
<dbReference type="Pfam" id="PF00561">
    <property type="entry name" value="Abhydrolase_1"/>
    <property type="match status" value="1"/>
</dbReference>
<dbReference type="PRINTS" id="PR00412">
    <property type="entry name" value="EPOXHYDRLASE"/>
</dbReference>
<dbReference type="InterPro" id="IPR000073">
    <property type="entry name" value="AB_hydrolase_1"/>
</dbReference>
<dbReference type="GO" id="GO:0016787">
    <property type="term" value="F:hydrolase activity"/>
    <property type="evidence" value="ECO:0007669"/>
    <property type="project" value="UniProtKB-KW"/>
</dbReference>
<dbReference type="AlphaFoldDB" id="A0A919LH84"/>
<accession>A0A919LH84</accession>
<evidence type="ECO:0000313" key="4">
    <source>
        <dbReference type="Proteomes" id="UP000600026"/>
    </source>
</evidence>
<dbReference type="OrthoDB" id="3507586at2"/>
<proteinExistence type="predicted"/>
<dbReference type="SUPFAM" id="SSF53474">
    <property type="entry name" value="alpha/beta-Hydrolases"/>
    <property type="match status" value="1"/>
</dbReference>
<name>A0A919LH84_9ACTN</name>
<organism evidence="3 4">
    <name type="scientific">Streptomyces xanthophaeus</name>
    <dbReference type="NCBI Taxonomy" id="67385"/>
    <lineage>
        <taxon>Bacteria</taxon>
        <taxon>Bacillati</taxon>
        <taxon>Actinomycetota</taxon>
        <taxon>Actinomycetes</taxon>
        <taxon>Kitasatosporales</taxon>
        <taxon>Streptomycetaceae</taxon>
        <taxon>Streptomyces</taxon>
    </lineage>
</organism>
<reference evidence="3" key="1">
    <citation type="submission" date="2020-09" db="EMBL/GenBank/DDBJ databases">
        <title>Whole genome shotgun sequence of Streptomyces xanthophaeus NBRC 12829.</title>
        <authorList>
            <person name="Komaki H."/>
            <person name="Tamura T."/>
        </authorList>
    </citation>
    <scope>NUCLEOTIDE SEQUENCE</scope>
    <source>
        <strain evidence="3">NBRC 12829</strain>
    </source>
</reference>
<evidence type="ECO:0000313" key="3">
    <source>
        <dbReference type="EMBL" id="GHI87887.1"/>
    </source>
</evidence>